<dbReference type="PANTHER" id="PTHR13789:SF261">
    <property type="entry name" value="HYDROXYLASE, PUTATIVE (AFU_ORTHOLOGUE AFUA_7G00590)-RELATED"/>
    <property type="match status" value="1"/>
</dbReference>
<dbReference type="Proteomes" id="UP000019484">
    <property type="component" value="Unassembled WGS sequence"/>
</dbReference>
<protein>
    <submittedName>
        <fullName evidence="8">Salicylate hydroxylase</fullName>
    </submittedName>
</protein>
<organism evidence="8 9">
    <name type="scientific">Capronia coronata CBS 617.96</name>
    <dbReference type="NCBI Taxonomy" id="1182541"/>
    <lineage>
        <taxon>Eukaryota</taxon>
        <taxon>Fungi</taxon>
        <taxon>Dikarya</taxon>
        <taxon>Ascomycota</taxon>
        <taxon>Pezizomycotina</taxon>
        <taxon>Eurotiomycetes</taxon>
        <taxon>Chaetothyriomycetidae</taxon>
        <taxon>Chaetothyriales</taxon>
        <taxon>Herpotrichiellaceae</taxon>
        <taxon>Capronia</taxon>
    </lineage>
</organism>
<proteinExistence type="inferred from homology"/>
<dbReference type="PANTHER" id="PTHR13789">
    <property type="entry name" value="MONOOXYGENASE"/>
    <property type="match status" value="1"/>
</dbReference>
<keyword evidence="4" id="KW-0560">Oxidoreductase</keyword>
<evidence type="ECO:0000256" key="5">
    <source>
        <dbReference type="ARBA" id="ARBA00023033"/>
    </source>
</evidence>
<reference evidence="8 9" key="1">
    <citation type="submission" date="2013-03" db="EMBL/GenBank/DDBJ databases">
        <title>The Genome Sequence of Capronia coronata CBS 617.96.</title>
        <authorList>
            <consortium name="The Broad Institute Genomics Platform"/>
            <person name="Cuomo C."/>
            <person name="de Hoog S."/>
            <person name="Gorbushina A."/>
            <person name="Walker B."/>
            <person name="Young S.K."/>
            <person name="Zeng Q."/>
            <person name="Gargeya S."/>
            <person name="Fitzgerald M."/>
            <person name="Haas B."/>
            <person name="Abouelleil A."/>
            <person name="Allen A.W."/>
            <person name="Alvarado L."/>
            <person name="Arachchi H.M."/>
            <person name="Berlin A.M."/>
            <person name="Chapman S.B."/>
            <person name="Gainer-Dewar J."/>
            <person name="Goldberg J."/>
            <person name="Griggs A."/>
            <person name="Gujja S."/>
            <person name="Hansen M."/>
            <person name="Howarth C."/>
            <person name="Imamovic A."/>
            <person name="Ireland A."/>
            <person name="Larimer J."/>
            <person name="McCowan C."/>
            <person name="Murphy C."/>
            <person name="Pearson M."/>
            <person name="Poon T.W."/>
            <person name="Priest M."/>
            <person name="Roberts A."/>
            <person name="Saif S."/>
            <person name="Shea T."/>
            <person name="Sisk P."/>
            <person name="Sykes S."/>
            <person name="Wortman J."/>
            <person name="Nusbaum C."/>
            <person name="Birren B."/>
        </authorList>
    </citation>
    <scope>NUCLEOTIDE SEQUENCE [LARGE SCALE GENOMIC DNA]</scope>
    <source>
        <strain evidence="8 9">CBS 617.96</strain>
    </source>
</reference>
<dbReference type="SUPFAM" id="SSF160104">
    <property type="entry name" value="Acetoacetate decarboxylase-like"/>
    <property type="match status" value="1"/>
</dbReference>
<dbReference type="HOGENOM" id="CLU_014528_0_0_1"/>
<dbReference type="STRING" id="1182541.W9YUZ6"/>
<dbReference type="GeneID" id="19161341"/>
<dbReference type="GO" id="GO:0004497">
    <property type="term" value="F:monooxygenase activity"/>
    <property type="evidence" value="ECO:0007669"/>
    <property type="project" value="UniProtKB-KW"/>
</dbReference>
<dbReference type="OrthoDB" id="1047367at2759"/>
<dbReference type="InterPro" id="IPR010451">
    <property type="entry name" value="Acetoacetate_decarboxylase"/>
</dbReference>
<dbReference type="AlphaFoldDB" id="W9YUZ6"/>
<dbReference type="eggNOG" id="KOG2614">
    <property type="taxonomic scope" value="Eukaryota"/>
</dbReference>
<evidence type="ECO:0000256" key="1">
    <source>
        <dbReference type="ARBA" id="ARBA00007992"/>
    </source>
</evidence>
<dbReference type="PRINTS" id="PR00420">
    <property type="entry name" value="RNGMNOXGNASE"/>
</dbReference>
<evidence type="ECO:0000313" key="9">
    <source>
        <dbReference type="Proteomes" id="UP000019484"/>
    </source>
</evidence>
<dbReference type="RefSeq" id="XP_007725542.1">
    <property type="nucleotide sequence ID" value="XM_007727352.1"/>
</dbReference>
<dbReference type="Gene3D" id="3.50.50.60">
    <property type="entry name" value="FAD/NAD(P)-binding domain"/>
    <property type="match status" value="1"/>
</dbReference>
<dbReference type="InterPro" id="IPR050493">
    <property type="entry name" value="FAD-dep_Monooxygenase_BioMet"/>
</dbReference>
<keyword evidence="3" id="KW-0274">FAD</keyword>
<feature type="domain" description="FAD-binding" evidence="7">
    <location>
        <begin position="47"/>
        <end position="402"/>
    </location>
</feature>
<keyword evidence="5" id="KW-0503">Monooxygenase</keyword>
<evidence type="ECO:0000313" key="8">
    <source>
        <dbReference type="EMBL" id="EXJ86104.1"/>
    </source>
</evidence>
<keyword evidence="2" id="KW-0285">Flavoprotein</keyword>
<comment type="caution">
    <text evidence="8">The sequence shown here is derived from an EMBL/GenBank/DDBJ whole genome shotgun (WGS) entry which is preliminary data.</text>
</comment>
<dbReference type="EMBL" id="AMWN01000005">
    <property type="protein sequence ID" value="EXJ86104.1"/>
    <property type="molecule type" value="Genomic_DNA"/>
</dbReference>
<keyword evidence="9" id="KW-1185">Reference proteome</keyword>
<evidence type="ECO:0000256" key="4">
    <source>
        <dbReference type="ARBA" id="ARBA00023002"/>
    </source>
</evidence>
<name>W9YUZ6_9EURO</name>
<dbReference type="Pfam" id="PF01494">
    <property type="entry name" value="FAD_binding_3"/>
    <property type="match status" value="1"/>
</dbReference>
<dbReference type="SUPFAM" id="SSF54373">
    <property type="entry name" value="FAD-linked reductases, C-terminal domain"/>
    <property type="match status" value="1"/>
</dbReference>
<feature type="compositionally biased region" description="Polar residues" evidence="6">
    <location>
        <begin position="8"/>
        <end position="35"/>
    </location>
</feature>
<sequence length="735" mass="80248">MIAKDEVNGSNVPAESSTSQPTTVNGHTNGNSNGSLDEVEESSGSLKIVIVGAGIGGLTAAIALRKQGHQVTLLEQSRFAQELGAAVHLAPNCNGILRRLGIMAEEFGANTMDSFSEYNADGSHVRSIPTMPHLWQHPWHLAHRVRLHTALKQKATSPDGPGRPAQLLTSSRVVSIDVSKGIVTTKDGTQYRGDVVVGADGVHSIARLSIPGWDKTTFDSGKSAFRFMIPRSAAAENPVTSKFCNKPGELVAIFAPDRRVVVYPTNDNQELNFVCIHPSALTGANDDWNNETSIEKLLDVYGDFDPSVRALLAKANPATLKVWNLLDMDKLPTFVHGRLALLGDAAHPFLPHQGQGAGMAIEDAASLAVMLSDVTSAATEIPDRLRLYNEARYERAHAIQEFSRLVGQDEKDRTQRVDMVQYTNTNFGHDEWDSSSQKLREWQWSRSPVYWRQPIAFGPMPGPRQTFTGAPQDGRASVTTTAAIKFKTSRTLLENLFPPGEKRKGLKFQSPGTVAYASIATTTLDKMDWLGGGGYNFWGLFIHGIQYTRKDGSVFKGSYLPILFENLTDPIVSGREELGMPKLFSDIDVHRRGDDAYYITNSWKGAVWANCRLTGLKEVDLSKTGGSGGSVSGEADDGQLVYRYMPTVGREGKGHAAEEYFAIVPTAEEQPVPKVRRSFEASEASLKIDGLDWIALPTLHHIVSRLAELPVYEVVGAKVTESVGVPDLASCRRIE</sequence>
<evidence type="ECO:0000256" key="6">
    <source>
        <dbReference type="SAM" id="MobiDB-lite"/>
    </source>
</evidence>
<evidence type="ECO:0000259" key="7">
    <source>
        <dbReference type="Pfam" id="PF01494"/>
    </source>
</evidence>
<dbReference type="GO" id="GO:0016829">
    <property type="term" value="F:lyase activity"/>
    <property type="evidence" value="ECO:0007669"/>
    <property type="project" value="InterPro"/>
</dbReference>
<feature type="region of interest" description="Disordered" evidence="6">
    <location>
        <begin position="1"/>
        <end position="38"/>
    </location>
</feature>
<dbReference type="InterPro" id="IPR036188">
    <property type="entry name" value="FAD/NAD-bd_sf"/>
</dbReference>
<dbReference type="SUPFAM" id="SSF51905">
    <property type="entry name" value="FAD/NAD(P)-binding domain"/>
    <property type="match status" value="1"/>
</dbReference>
<dbReference type="Gene3D" id="2.40.400.10">
    <property type="entry name" value="Acetoacetate decarboxylase-like"/>
    <property type="match status" value="1"/>
</dbReference>
<accession>W9YUZ6</accession>
<evidence type="ECO:0000256" key="2">
    <source>
        <dbReference type="ARBA" id="ARBA00022630"/>
    </source>
</evidence>
<gene>
    <name evidence="8" type="ORF">A1O1_06473</name>
</gene>
<dbReference type="Pfam" id="PF06314">
    <property type="entry name" value="ADC"/>
    <property type="match status" value="1"/>
</dbReference>
<evidence type="ECO:0000256" key="3">
    <source>
        <dbReference type="ARBA" id="ARBA00022827"/>
    </source>
</evidence>
<dbReference type="GO" id="GO:0071949">
    <property type="term" value="F:FAD binding"/>
    <property type="evidence" value="ECO:0007669"/>
    <property type="project" value="InterPro"/>
</dbReference>
<dbReference type="InterPro" id="IPR023375">
    <property type="entry name" value="ADC_dom_sf"/>
</dbReference>
<dbReference type="InterPro" id="IPR002938">
    <property type="entry name" value="FAD-bd"/>
</dbReference>
<comment type="similarity">
    <text evidence="1">Belongs to the paxM FAD-dependent monooxygenase family.</text>
</comment>